<feature type="region of interest" description="Disordered" evidence="1">
    <location>
        <begin position="85"/>
        <end position="105"/>
    </location>
</feature>
<accession>A0A3S5FFX9</accession>
<organism evidence="2 3">
    <name type="scientific">Protopolystoma xenopodis</name>
    <dbReference type="NCBI Taxonomy" id="117903"/>
    <lineage>
        <taxon>Eukaryota</taxon>
        <taxon>Metazoa</taxon>
        <taxon>Spiralia</taxon>
        <taxon>Lophotrochozoa</taxon>
        <taxon>Platyhelminthes</taxon>
        <taxon>Monogenea</taxon>
        <taxon>Polyopisthocotylea</taxon>
        <taxon>Polystomatidea</taxon>
        <taxon>Polystomatidae</taxon>
        <taxon>Protopolystoma</taxon>
    </lineage>
</organism>
<dbReference type="Proteomes" id="UP000784294">
    <property type="component" value="Unassembled WGS sequence"/>
</dbReference>
<name>A0A3S5FFX9_9PLAT</name>
<protein>
    <submittedName>
        <fullName evidence="2">Uncharacterized protein</fullName>
    </submittedName>
</protein>
<dbReference type="EMBL" id="CAAALY010248086">
    <property type="protein sequence ID" value="VEL34651.1"/>
    <property type="molecule type" value="Genomic_DNA"/>
</dbReference>
<keyword evidence="3" id="KW-1185">Reference proteome</keyword>
<dbReference type="AlphaFoldDB" id="A0A3S5FFX9"/>
<evidence type="ECO:0000256" key="1">
    <source>
        <dbReference type="SAM" id="MobiDB-lite"/>
    </source>
</evidence>
<reference evidence="2" key="1">
    <citation type="submission" date="2018-11" db="EMBL/GenBank/DDBJ databases">
        <authorList>
            <consortium name="Pathogen Informatics"/>
        </authorList>
    </citation>
    <scope>NUCLEOTIDE SEQUENCE</scope>
</reference>
<evidence type="ECO:0000313" key="3">
    <source>
        <dbReference type="Proteomes" id="UP000784294"/>
    </source>
</evidence>
<gene>
    <name evidence="2" type="ORF">PXEA_LOCUS28091</name>
</gene>
<comment type="caution">
    <text evidence="2">The sequence shown here is derived from an EMBL/GenBank/DDBJ whole genome shotgun (WGS) entry which is preliminary data.</text>
</comment>
<sequence>MTFIAAYARSSGRPEFRFRKRQSFISFRGDCLPTSLLKGLRNAFFSSTLRVRAWATGGQSSRRQQPNSVFLGGWGYGSGRGLYKSRDSPSSLRSPAPFQLDSPAGQAPLEPAGSARLVSLGRWARCAVTRSAGRLETVRLFCQLPCVHLATTDSHRPQIALPFR</sequence>
<evidence type="ECO:0000313" key="2">
    <source>
        <dbReference type="EMBL" id="VEL34651.1"/>
    </source>
</evidence>
<proteinExistence type="predicted"/>